<comment type="caution">
    <text evidence="3">The sequence shown here is derived from an EMBL/GenBank/DDBJ whole genome shotgun (WGS) entry which is preliminary data.</text>
</comment>
<name>R7ZXG8_9BACT</name>
<organism evidence="3 4">
    <name type="scientific">Lunatimonas lonarensis</name>
    <dbReference type="NCBI Taxonomy" id="1232681"/>
    <lineage>
        <taxon>Bacteria</taxon>
        <taxon>Pseudomonadati</taxon>
        <taxon>Bacteroidota</taxon>
        <taxon>Cytophagia</taxon>
        <taxon>Cytophagales</taxon>
        <taxon>Cyclobacteriaceae</taxon>
    </lineage>
</organism>
<dbReference type="STRING" id="1232681.ADIS_0848"/>
<evidence type="ECO:0000313" key="3">
    <source>
        <dbReference type="EMBL" id="EON78674.1"/>
    </source>
</evidence>
<sequence>MSYSLTILFMLSACFTAYPAFTQTNDLPLFSFGVITDVQYADKDQAGLRNYRGTLRTLENTINVLNGYELSFTVNLGDLIDEDIDSFAKPLALLQASKSPVYHVFGNHDFSVTDAEKRKVPGILDNPRGYFSWQQGPIQFVVLNGMDVSLDGHEKGSKGYRHAEALLLSLEQSGANNAKPWNGGLGKKQMSWLQKVLKSGEQEGLKTVLFCHYPALPENGLQLLNHGEVLRIIADFPGVVAYFSGHHHGGNYVVEDGVHHLTFYGMVESPTDALGAVVDVYPDRLFLRGIGKQEDRELVFR</sequence>
<dbReference type="SUPFAM" id="SSF56300">
    <property type="entry name" value="Metallo-dependent phosphatases"/>
    <property type="match status" value="1"/>
</dbReference>
<accession>R7ZXG8</accession>
<dbReference type="GO" id="GO:0047631">
    <property type="term" value="F:ADP-ribose diphosphatase activity"/>
    <property type="evidence" value="ECO:0007669"/>
    <property type="project" value="TreeGrafter"/>
</dbReference>
<dbReference type="Pfam" id="PF00149">
    <property type="entry name" value="Metallophos"/>
    <property type="match status" value="1"/>
</dbReference>
<dbReference type="PANTHER" id="PTHR16509">
    <property type="match status" value="1"/>
</dbReference>
<reference evidence="3 4" key="1">
    <citation type="submission" date="2013-02" db="EMBL/GenBank/DDBJ databases">
        <title>A novel strain isolated from Lonar lake, Maharashtra, India.</title>
        <authorList>
            <person name="Singh A."/>
        </authorList>
    </citation>
    <scope>NUCLEOTIDE SEQUENCE [LARGE SCALE GENOMIC DNA]</scope>
    <source>
        <strain evidence="3 4">AK24</strain>
    </source>
</reference>
<dbReference type="EMBL" id="AQHR01000025">
    <property type="protein sequence ID" value="EON78674.1"/>
    <property type="molecule type" value="Genomic_DNA"/>
</dbReference>
<proteinExistence type="predicted"/>
<dbReference type="GO" id="GO:0030145">
    <property type="term" value="F:manganese ion binding"/>
    <property type="evidence" value="ECO:0007669"/>
    <property type="project" value="TreeGrafter"/>
</dbReference>
<dbReference type="PANTHER" id="PTHR16509:SF1">
    <property type="entry name" value="MANGANESE-DEPENDENT ADP-RIBOSE_CDP-ALCOHOL DIPHOSPHATASE"/>
    <property type="match status" value="1"/>
</dbReference>
<protein>
    <recommendedName>
        <fullName evidence="2">Calcineurin-like phosphoesterase domain-containing protein</fullName>
    </recommendedName>
</protein>
<dbReference type="GO" id="GO:0047734">
    <property type="term" value="F:CDP-glycerol diphosphatase activity"/>
    <property type="evidence" value="ECO:0007669"/>
    <property type="project" value="TreeGrafter"/>
</dbReference>
<evidence type="ECO:0000313" key="4">
    <source>
        <dbReference type="Proteomes" id="UP000013909"/>
    </source>
</evidence>
<dbReference type="InterPro" id="IPR004843">
    <property type="entry name" value="Calcineurin-like_PHP"/>
</dbReference>
<dbReference type="AlphaFoldDB" id="R7ZXG8"/>
<keyword evidence="1" id="KW-0732">Signal</keyword>
<evidence type="ECO:0000259" key="2">
    <source>
        <dbReference type="Pfam" id="PF00149"/>
    </source>
</evidence>
<gene>
    <name evidence="3" type="ORF">ADIS_0848</name>
</gene>
<keyword evidence="4" id="KW-1185">Reference proteome</keyword>
<dbReference type="InterPro" id="IPR029052">
    <property type="entry name" value="Metallo-depent_PP-like"/>
</dbReference>
<feature type="signal peptide" evidence="1">
    <location>
        <begin position="1"/>
        <end position="22"/>
    </location>
</feature>
<dbReference type="Proteomes" id="UP000013909">
    <property type="component" value="Unassembled WGS sequence"/>
</dbReference>
<feature type="chain" id="PRO_5004462009" description="Calcineurin-like phosphoesterase domain-containing protein" evidence="1">
    <location>
        <begin position="23"/>
        <end position="301"/>
    </location>
</feature>
<dbReference type="RefSeq" id="WP_010852996.1">
    <property type="nucleotide sequence ID" value="NZ_AQHR01000025.1"/>
</dbReference>
<dbReference type="GO" id="GO:0008663">
    <property type="term" value="F:2',3'-cyclic-nucleotide 2'-phosphodiesterase activity"/>
    <property type="evidence" value="ECO:0007669"/>
    <property type="project" value="TreeGrafter"/>
</dbReference>
<feature type="domain" description="Calcineurin-like phosphoesterase" evidence="2">
    <location>
        <begin position="31"/>
        <end position="249"/>
    </location>
</feature>
<dbReference type="Gene3D" id="3.60.21.10">
    <property type="match status" value="1"/>
</dbReference>
<dbReference type="OrthoDB" id="9795554at2"/>
<evidence type="ECO:0000256" key="1">
    <source>
        <dbReference type="SAM" id="SignalP"/>
    </source>
</evidence>